<dbReference type="EMBL" id="JANPWZ010000408">
    <property type="protein sequence ID" value="KAJ3577226.1"/>
    <property type="molecule type" value="Genomic_DNA"/>
</dbReference>
<comment type="caution">
    <text evidence="2">The sequence shown here is derived from an EMBL/GenBank/DDBJ whole genome shotgun (WGS) entry which is preliminary data.</text>
</comment>
<dbReference type="Pfam" id="PF06985">
    <property type="entry name" value="HET"/>
    <property type="match status" value="1"/>
</dbReference>
<dbReference type="VEuPathDB" id="FungiDB:F4678DRAFT_469529"/>
<evidence type="ECO:0000313" key="3">
    <source>
        <dbReference type="Proteomes" id="UP001148614"/>
    </source>
</evidence>
<evidence type="ECO:0000259" key="1">
    <source>
        <dbReference type="Pfam" id="PF06985"/>
    </source>
</evidence>
<organism evidence="2 3">
    <name type="scientific">Xylaria arbuscula</name>
    <dbReference type="NCBI Taxonomy" id="114810"/>
    <lineage>
        <taxon>Eukaryota</taxon>
        <taxon>Fungi</taxon>
        <taxon>Dikarya</taxon>
        <taxon>Ascomycota</taxon>
        <taxon>Pezizomycotina</taxon>
        <taxon>Sordariomycetes</taxon>
        <taxon>Xylariomycetidae</taxon>
        <taxon>Xylariales</taxon>
        <taxon>Xylariaceae</taxon>
        <taxon>Xylaria</taxon>
    </lineage>
</organism>
<keyword evidence="3" id="KW-1185">Reference proteome</keyword>
<reference evidence="2" key="1">
    <citation type="submission" date="2022-07" db="EMBL/GenBank/DDBJ databases">
        <title>Genome Sequence of Xylaria arbuscula.</title>
        <authorList>
            <person name="Buettner E."/>
        </authorList>
    </citation>
    <scope>NUCLEOTIDE SEQUENCE</scope>
    <source>
        <strain evidence="2">VT107</strain>
    </source>
</reference>
<proteinExistence type="predicted"/>
<feature type="domain" description="Heterokaryon incompatibility" evidence="1">
    <location>
        <begin position="39"/>
        <end position="192"/>
    </location>
</feature>
<gene>
    <name evidence="2" type="ORF">NPX13_g3340</name>
</gene>
<dbReference type="Pfam" id="PF26639">
    <property type="entry name" value="Het-6_barrel"/>
    <property type="match status" value="1"/>
</dbReference>
<dbReference type="Proteomes" id="UP001148614">
    <property type="component" value="Unassembled WGS sequence"/>
</dbReference>
<evidence type="ECO:0000313" key="2">
    <source>
        <dbReference type="EMBL" id="KAJ3577226.1"/>
    </source>
</evidence>
<dbReference type="InterPro" id="IPR052895">
    <property type="entry name" value="HetReg/Transcr_Mod"/>
</dbReference>
<accession>A0A9W8TQ68</accession>
<dbReference type="AlphaFoldDB" id="A0A9W8TQ68"/>
<protein>
    <recommendedName>
        <fullName evidence="1">Heterokaryon incompatibility domain-containing protein</fullName>
    </recommendedName>
</protein>
<dbReference type="InterPro" id="IPR010730">
    <property type="entry name" value="HET"/>
</dbReference>
<dbReference type="PANTHER" id="PTHR24148">
    <property type="entry name" value="ANKYRIN REPEAT DOMAIN-CONTAINING PROTEIN 39 HOMOLOG-RELATED"/>
    <property type="match status" value="1"/>
</dbReference>
<sequence>MLSKDQTRILRLLPPAPDDLDSPIVCELYDAARSDNPSYEALSYVWDNHAPFTIWVCGSEVKVTPGLHDVLHQLRLHDRTRDLWVDQLCINQGNLEEKAQQVQLMGDTYTRCTRCLVWLGMPPADVTATDAENAFDIIRYLAAAGQADDMDSIPLPSAVANDLQAFNRAINALHAVVHPRNPWWKRVWTVQEAALPGEVHLHFGKATLPWDIVMAAVRTWTEKGSPQLLEQRLPYERLDYINALVVHSVWINVARARYDNPLEAMIRWRFRLATDVRDKAFGLFGLLPSGCLPRTEECRYDIPLADVFSCMTVEVILSEGGLRALAANPRLEAYKATPGIPRWAIDLSAFPDHDLDWYYQCYGYDAYNADDGLDLLDLDVVSTCVSEKTLKLKGIRIGSVKCVEEGIRRFRNGSNSVPIALGETLQKWFDMVEGKSNNLVVVVPDPYPAGYPRSEAFARLMLGDAIRNYNQVPVDEAVDGHFTDVWTLMNSGEVAPNIHLTVLGMLSNQALIVTETGLIGSALIDTELGDEVWVFGGGKVPFTLRPRHNDRSTEYDFVGKCYVQGIMQGEAFTNDGYLQKQAEQTIVIH</sequence>
<name>A0A9W8TQ68_9PEZI</name>
<dbReference type="PANTHER" id="PTHR24148:SF82">
    <property type="entry name" value="HETEROKARYON INCOMPATIBILITY DOMAIN-CONTAINING PROTEIN"/>
    <property type="match status" value="1"/>
</dbReference>